<dbReference type="AlphaFoldDB" id="A0AAE0IL36"/>
<evidence type="ECO:0000313" key="8">
    <source>
        <dbReference type="Proteomes" id="UP001286456"/>
    </source>
</evidence>
<feature type="region of interest" description="Disordered" evidence="5">
    <location>
        <begin position="367"/>
        <end position="435"/>
    </location>
</feature>
<feature type="compositionally biased region" description="Basic and acidic residues" evidence="5">
    <location>
        <begin position="394"/>
        <end position="403"/>
    </location>
</feature>
<name>A0AAE0IL36_9PEZI</name>
<keyword evidence="8" id="KW-1185">Reference proteome</keyword>
<feature type="compositionally biased region" description="Basic residues" evidence="5">
    <location>
        <begin position="418"/>
        <end position="427"/>
    </location>
</feature>
<dbReference type="GO" id="GO:0004519">
    <property type="term" value="F:endonuclease activity"/>
    <property type="evidence" value="ECO:0007669"/>
    <property type="project" value="UniProtKB-KW"/>
</dbReference>
<feature type="region of interest" description="Disordered" evidence="5">
    <location>
        <begin position="483"/>
        <end position="575"/>
    </location>
</feature>
<gene>
    <name evidence="7" type="ORF">B0T19DRAFT_420811</name>
</gene>
<comment type="caution">
    <text evidence="7">The sequence shown here is derived from an EMBL/GenBank/DDBJ whole genome shotgun (WGS) entry which is preliminary data.</text>
</comment>
<comment type="subcellular location">
    <subcellularLocation>
        <location evidence="1">Nucleus</location>
    </subcellularLocation>
</comment>
<evidence type="ECO:0000256" key="5">
    <source>
        <dbReference type="SAM" id="MobiDB-lite"/>
    </source>
</evidence>
<evidence type="ECO:0000256" key="4">
    <source>
        <dbReference type="SAM" id="Coils"/>
    </source>
</evidence>
<feature type="compositionally biased region" description="Polar residues" evidence="5">
    <location>
        <begin position="217"/>
        <end position="228"/>
    </location>
</feature>
<evidence type="ECO:0000256" key="2">
    <source>
        <dbReference type="ARBA" id="ARBA00022763"/>
    </source>
</evidence>
<sequence length="729" mass="80538">MGFWDQRGRPAIMAALEAACDAVTDDLAAELRERDQTRHAFLAEEVDRLKAIAATADQLAQENRSLREELEQLRKTQRSVPAVVADSPSPGTRDAFTITAPEASTPRPPLQALDAISLNQATLPGISSSTREGEDWDPNFRRLAKRFAALQKKFEVKRNAAKTILDQRDAWMRYAESLEAKLKKLEKRHSGGGGPSAGGTAARPSPNTGNDEEGQVPENTGPGSSFASNPEAITRLRPHKDVTEATGAQSWRAVSTPTATIAQDDAPTEAGSVAPSIDRESSDGGDHQDDLPSLPPIVTAQQRLATVKHEPSSDGPVVVFERSVHKRKNTDDSRQLLPPSRRIKHEYDNSSDPVVTAELSAFSPHESVDLDAGQGMPTPRKQRPTECRSGLVEDIVRETEHQQKRGAPSLGDGDFLGSKKKPKRSGHTRSATNAERLDDGIADIAGDGFLSIQADKSRQKGKGLSHSPPERRALQTLLDYGLPENDPVVQRPTRQAHGDPHSDTSEMETRRSLLQHDKRMSTRTPDKVSIESKTGIAPKSRLTRGNKDPPKGRPLRERPLSELRPEDFKVNPKSNNGYTHAFNDVVRGKANRAELSGCTDPNCCGKVLRAMAESELKSGGALIPSRVEDIKLLENYLGDEAYRLALMTREEKQAMWLEAKIQQLANTHGRHRHRFARRASPPGYWNPEFPTTQEIEAGREEEERANRRLVEERWRDATRGGGLWLFRDE</sequence>
<feature type="domain" description="DNA endonuclease activator Ctp1 C-terminal" evidence="6">
    <location>
        <begin position="581"/>
        <end position="694"/>
    </location>
</feature>
<proteinExistence type="predicted"/>
<keyword evidence="7" id="KW-0540">Nuclease</keyword>
<evidence type="ECO:0000313" key="7">
    <source>
        <dbReference type="EMBL" id="KAK3327112.1"/>
    </source>
</evidence>
<feature type="compositionally biased region" description="Basic and acidic residues" evidence="5">
    <location>
        <begin position="545"/>
        <end position="570"/>
    </location>
</feature>
<dbReference type="GO" id="GO:0005634">
    <property type="term" value="C:nucleus"/>
    <property type="evidence" value="ECO:0007669"/>
    <property type="project" value="UniProtKB-SubCell"/>
</dbReference>
<feature type="region of interest" description="Disordered" evidence="5">
    <location>
        <begin position="322"/>
        <end position="350"/>
    </location>
</feature>
<dbReference type="Proteomes" id="UP001286456">
    <property type="component" value="Unassembled WGS sequence"/>
</dbReference>
<feature type="region of interest" description="Disordered" evidence="5">
    <location>
        <begin position="186"/>
        <end position="230"/>
    </location>
</feature>
<feature type="compositionally biased region" description="Basic and acidic residues" evidence="5">
    <location>
        <begin position="277"/>
        <end position="290"/>
    </location>
</feature>
<keyword evidence="4" id="KW-0175">Coiled coil</keyword>
<evidence type="ECO:0000256" key="3">
    <source>
        <dbReference type="ARBA" id="ARBA00023242"/>
    </source>
</evidence>
<keyword evidence="3" id="KW-0539">Nucleus</keyword>
<dbReference type="GO" id="GO:0006281">
    <property type="term" value="P:DNA repair"/>
    <property type="evidence" value="ECO:0007669"/>
    <property type="project" value="InterPro"/>
</dbReference>
<organism evidence="7 8">
    <name type="scientific">Cercophora scortea</name>
    <dbReference type="NCBI Taxonomy" id="314031"/>
    <lineage>
        <taxon>Eukaryota</taxon>
        <taxon>Fungi</taxon>
        <taxon>Dikarya</taxon>
        <taxon>Ascomycota</taxon>
        <taxon>Pezizomycotina</taxon>
        <taxon>Sordariomycetes</taxon>
        <taxon>Sordariomycetidae</taxon>
        <taxon>Sordariales</taxon>
        <taxon>Lasiosphaeriaceae</taxon>
        <taxon>Cercophora</taxon>
    </lineage>
</organism>
<reference evidence="7" key="1">
    <citation type="journal article" date="2023" name="Mol. Phylogenet. Evol.">
        <title>Genome-scale phylogeny and comparative genomics of the fungal order Sordariales.</title>
        <authorList>
            <person name="Hensen N."/>
            <person name="Bonometti L."/>
            <person name="Westerberg I."/>
            <person name="Brannstrom I.O."/>
            <person name="Guillou S."/>
            <person name="Cros-Aarteil S."/>
            <person name="Calhoun S."/>
            <person name="Haridas S."/>
            <person name="Kuo A."/>
            <person name="Mondo S."/>
            <person name="Pangilinan J."/>
            <person name="Riley R."/>
            <person name="LaButti K."/>
            <person name="Andreopoulos B."/>
            <person name="Lipzen A."/>
            <person name="Chen C."/>
            <person name="Yan M."/>
            <person name="Daum C."/>
            <person name="Ng V."/>
            <person name="Clum A."/>
            <person name="Steindorff A."/>
            <person name="Ohm R.A."/>
            <person name="Martin F."/>
            <person name="Silar P."/>
            <person name="Natvig D.O."/>
            <person name="Lalanne C."/>
            <person name="Gautier V."/>
            <person name="Ament-Velasquez S.L."/>
            <person name="Kruys A."/>
            <person name="Hutchinson M.I."/>
            <person name="Powell A.J."/>
            <person name="Barry K."/>
            <person name="Miller A.N."/>
            <person name="Grigoriev I.V."/>
            <person name="Debuchy R."/>
            <person name="Gladieux P."/>
            <person name="Hiltunen Thoren M."/>
            <person name="Johannesson H."/>
        </authorList>
    </citation>
    <scope>NUCLEOTIDE SEQUENCE</scope>
    <source>
        <strain evidence="7">SMH4131-1</strain>
    </source>
</reference>
<protein>
    <submittedName>
        <fullName evidence="7">DNA repair protein endonuclease SAE2/CtIP C-terminus-domain-containing protein</fullName>
    </submittedName>
</protein>
<feature type="compositionally biased region" description="Basic and acidic residues" evidence="5">
    <location>
        <begin position="496"/>
        <end position="530"/>
    </location>
</feature>
<dbReference type="EMBL" id="JAUEPO010000003">
    <property type="protein sequence ID" value="KAK3327112.1"/>
    <property type="molecule type" value="Genomic_DNA"/>
</dbReference>
<dbReference type="Pfam" id="PF08573">
    <property type="entry name" value="SAE2"/>
    <property type="match status" value="1"/>
</dbReference>
<feature type="coiled-coil region" evidence="4">
    <location>
        <begin position="13"/>
        <end position="79"/>
    </location>
</feature>
<keyword evidence="2" id="KW-0227">DNA damage</keyword>
<evidence type="ECO:0000256" key="1">
    <source>
        <dbReference type="ARBA" id="ARBA00004123"/>
    </source>
</evidence>
<dbReference type="InterPro" id="IPR013882">
    <property type="entry name" value="Ctp1_C"/>
</dbReference>
<evidence type="ECO:0000259" key="6">
    <source>
        <dbReference type="Pfam" id="PF08573"/>
    </source>
</evidence>
<keyword evidence="7" id="KW-0255">Endonuclease</keyword>
<reference evidence="7" key="2">
    <citation type="submission" date="2023-06" db="EMBL/GenBank/DDBJ databases">
        <authorList>
            <consortium name="Lawrence Berkeley National Laboratory"/>
            <person name="Haridas S."/>
            <person name="Hensen N."/>
            <person name="Bonometti L."/>
            <person name="Westerberg I."/>
            <person name="Brannstrom I.O."/>
            <person name="Guillou S."/>
            <person name="Cros-Aarteil S."/>
            <person name="Calhoun S."/>
            <person name="Kuo A."/>
            <person name="Mondo S."/>
            <person name="Pangilinan J."/>
            <person name="Riley R."/>
            <person name="Labutti K."/>
            <person name="Andreopoulos B."/>
            <person name="Lipzen A."/>
            <person name="Chen C."/>
            <person name="Yanf M."/>
            <person name="Daum C."/>
            <person name="Ng V."/>
            <person name="Clum A."/>
            <person name="Steindorff A."/>
            <person name="Ohm R."/>
            <person name="Martin F."/>
            <person name="Silar P."/>
            <person name="Natvig D."/>
            <person name="Lalanne C."/>
            <person name="Gautier V."/>
            <person name="Ament-Velasquez S.L."/>
            <person name="Kruys A."/>
            <person name="Hutchinson M.I."/>
            <person name="Powell A.J."/>
            <person name="Barry K."/>
            <person name="Miller A.N."/>
            <person name="Grigoriev I.V."/>
            <person name="Debuchy R."/>
            <person name="Gladieux P."/>
            <person name="Thoren M.H."/>
            <person name="Johannesson H."/>
        </authorList>
    </citation>
    <scope>NUCLEOTIDE SEQUENCE</scope>
    <source>
        <strain evidence="7">SMH4131-1</strain>
    </source>
</reference>
<accession>A0AAE0IL36</accession>
<feature type="compositionally biased region" description="Polar residues" evidence="5">
    <location>
        <begin position="246"/>
        <end position="261"/>
    </location>
</feature>
<keyword evidence="7" id="KW-0378">Hydrolase</keyword>
<feature type="region of interest" description="Disordered" evidence="5">
    <location>
        <begin position="242"/>
        <end position="294"/>
    </location>
</feature>